<dbReference type="OrthoDB" id="10477388at2759"/>
<feature type="region of interest" description="Disordered" evidence="1">
    <location>
        <begin position="168"/>
        <end position="202"/>
    </location>
</feature>
<dbReference type="EMBL" id="CP069116">
    <property type="protein sequence ID" value="QSS66655.1"/>
    <property type="molecule type" value="Genomic_DNA"/>
</dbReference>
<sequence>MTEKNAAAWRCAVGRSFPSRPLAGTVPYGVRSTEDDNARPAALATGSPQRNLSTCTCTCTRTWTCPVVPGPVLTPSRYSPDTARLITEYGVLSTWAQIIATSLYLYPDALVESPPINPCNDEVRAPSCLPSNLLPTQYEEYEEYITCCTAPSFTVQRIPYFLIQPARSKGNSSAKNEQKNYSGSGRRPSQKQQEEKERDRNDVTERYIQVVFTTNRTFPLLEAYPVPLASQVSKATLSIRFYTPDTYE</sequence>
<reference evidence="2" key="1">
    <citation type="submission" date="2021-01" db="EMBL/GenBank/DDBJ databases">
        <title>Chromosome-level genome assembly of a human fungal pathogen reveals clustering of transcriptionally co-regulated genes.</title>
        <authorList>
            <person name="Voorhies M."/>
            <person name="Cohen S."/>
            <person name="Shea T.P."/>
            <person name="Petrus S."/>
            <person name="Munoz J.F."/>
            <person name="Poplawski S."/>
            <person name="Goldman W.E."/>
            <person name="Michael T."/>
            <person name="Cuomo C.A."/>
            <person name="Sil A."/>
            <person name="Beyhan S."/>
        </authorList>
    </citation>
    <scope>NUCLEOTIDE SEQUENCE</scope>
    <source>
        <strain evidence="2">WU24</strain>
    </source>
</reference>
<evidence type="ECO:0000313" key="3">
    <source>
        <dbReference type="Proteomes" id="UP000663671"/>
    </source>
</evidence>
<evidence type="ECO:0000256" key="1">
    <source>
        <dbReference type="SAM" id="MobiDB-lite"/>
    </source>
</evidence>
<dbReference type="AlphaFoldDB" id="A0A8A1MLF7"/>
<gene>
    <name evidence="2" type="ORF">I7I51_02845</name>
</gene>
<dbReference type="Proteomes" id="UP000663671">
    <property type="component" value="Chromosome 6"/>
</dbReference>
<organism evidence="2 3">
    <name type="scientific">Ajellomyces capsulatus</name>
    <name type="common">Darling's disease fungus</name>
    <name type="synonym">Histoplasma capsulatum</name>
    <dbReference type="NCBI Taxonomy" id="5037"/>
    <lineage>
        <taxon>Eukaryota</taxon>
        <taxon>Fungi</taxon>
        <taxon>Dikarya</taxon>
        <taxon>Ascomycota</taxon>
        <taxon>Pezizomycotina</taxon>
        <taxon>Eurotiomycetes</taxon>
        <taxon>Eurotiomycetidae</taxon>
        <taxon>Onygenales</taxon>
        <taxon>Ajellomycetaceae</taxon>
        <taxon>Histoplasma</taxon>
    </lineage>
</organism>
<feature type="compositionally biased region" description="Basic and acidic residues" evidence="1">
    <location>
        <begin position="192"/>
        <end position="202"/>
    </location>
</feature>
<evidence type="ECO:0000313" key="2">
    <source>
        <dbReference type="EMBL" id="QSS66655.1"/>
    </source>
</evidence>
<accession>A0A8A1MLF7</accession>
<protein>
    <submittedName>
        <fullName evidence="2">Uncharacterized protein</fullName>
    </submittedName>
</protein>
<name>A0A8A1MLF7_AJECA</name>
<feature type="compositionally biased region" description="Polar residues" evidence="1">
    <location>
        <begin position="169"/>
        <end position="183"/>
    </location>
</feature>
<dbReference type="VEuPathDB" id="FungiDB:I7I51_02845"/>
<proteinExistence type="predicted"/>